<evidence type="ECO:0000313" key="8">
    <source>
        <dbReference type="EMBL" id="MCC2232712.1"/>
    </source>
</evidence>
<reference evidence="8" key="1">
    <citation type="submission" date="2021-10" db="EMBL/GenBank/DDBJ databases">
        <title>Anaerobic single-cell dispensing facilitates the cultivation of human gut bacteria.</title>
        <authorList>
            <person name="Afrizal A."/>
        </authorList>
    </citation>
    <scope>NUCLEOTIDE SEQUENCE</scope>
    <source>
        <strain evidence="8">CLA-AA-H215</strain>
    </source>
</reference>
<dbReference type="GO" id="GO:0003677">
    <property type="term" value="F:DNA binding"/>
    <property type="evidence" value="ECO:0007669"/>
    <property type="project" value="UniProtKB-KW"/>
</dbReference>
<name>A0AAE3ECP6_9FIRM</name>
<dbReference type="Gene3D" id="1.10.1740.10">
    <property type="match status" value="1"/>
</dbReference>
<dbReference type="PANTHER" id="PTHR43133:SF8">
    <property type="entry name" value="RNA POLYMERASE SIGMA FACTOR HI_1459-RELATED"/>
    <property type="match status" value="1"/>
</dbReference>
<evidence type="ECO:0000259" key="6">
    <source>
        <dbReference type="Pfam" id="PF04542"/>
    </source>
</evidence>
<dbReference type="Pfam" id="PF04542">
    <property type="entry name" value="Sigma70_r2"/>
    <property type="match status" value="1"/>
</dbReference>
<dbReference type="GO" id="GO:0006352">
    <property type="term" value="P:DNA-templated transcription initiation"/>
    <property type="evidence" value="ECO:0007669"/>
    <property type="project" value="InterPro"/>
</dbReference>
<evidence type="ECO:0000313" key="9">
    <source>
        <dbReference type="Proteomes" id="UP001198182"/>
    </source>
</evidence>
<dbReference type="PANTHER" id="PTHR43133">
    <property type="entry name" value="RNA POLYMERASE ECF-TYPE SIGMA FACTO"/>
    <property type="match status" value="1"/>
</dbReference>
<dbReference type="InterPro" id="IPR013249">
    <property type="entry name" value="RNA_pol_sigma70_r4_t2"/>
</dbReference>
<dbReference type="InterPro" id="IPR007627">
    <property type="entry name" value="RNA_pol_sigma70_r2"/>
</dbReference>
<proteinExistence type="inferred from homology"/>
<dbReference type="GO" id="GO:0016987">
    <property type="term" value="F:sigma factor activity"/>
    <property type="evidence" value="ECO:0007669"/>
    <property type="project" value="UniProtKB-KW"/>
</dbReference>
<dbReference type="RefSeq" id="WP_308455099.1">
    <property type="nucleotide sequence ID" value="NZ_JAJEQR010000090.1"/>
</dbReference>
<dbReference type="InterPro" id="IPR014284">
    <property type="entry name" value="RNA_pol_sigma-70_dom"/>
</dbReference>
<dbReference type="Gene3D" id="1.10.10.10">
    <property type="entry name" value="Winged helix-like DNA-binding domain superfamily/Winged helix DNA-binding domain"/>
    <property type="match status" value="1"/>
</dbReference>
<dbReference type="InterPro" id="IPR013324">
    <property type="entry name" value="RNA_pol_sigma_r3/r4-like"/>
</dbReference>
<dbReference type="InterPro" id="IPR013325">
    <property type="entry name" value="RNA_pol_sigma_r2"/>
</dbReference>
<dbReference type="SUPFAM" id="SSF88946">
    <property type="entry name" value="Sigma2 domain of RNA polymerase sigma factors"/>
    <property type="match status" value="1"/>
</dbReference>
<evidence type="ECO:0000256" key="3">
    <source>
        <dbReference type="ARBA" id="ARBA00023082"/>
    </source>
</evidence>
<dbReference type="NCBIfam" id="TIGR02937">
    <property type="entry name" value="sigma70-ECF"/>
    <property type="match status" value="1"/>
</dbReference>
<keyword evidence="4" id="KW-0238">DNA-binding</keyword>
<dbReference type="AlphaFoldDB" id="A0AAE3ECP6"/>
<dbReference type="SUPFAM" id="SSF88659">
    <property type="entry name" value="Sigma3 and sigma4 domains of RNA polymerase sigma factors"/>
    <property type="match status" value="1"/>
</dbReference>
<comment type="caution">
    <text evidence="8">The sequence shown here is derived from an EMBL/GenBank/DDBJ whole genome shotgun (WGS) entry which is preliminary data.</text>
</comment>
<dbReference type="InterPro" id="IPR036388">
    <property type="entry name" value="WH-like_DNA-bd_sf"/>
</dbReference>
<keyword evidence="9" id="KW-1185">Reference proteome</keyword>
<dbReference type="InterPro" id="IPR039425">
    <property type="entry name" value="RNA_pol_sigma-70-like"/>
</dbReference>
<evidence type="ECO:0000256" key="2">
    <source>
        <dbReference type="ARBA" id="ARBA00023015"/>
    </source>
</evidence>
<sequence>MITDENIIELFFARSEQGIRELDIKYGKDFHNLSYHIVGSRQDAEECVNDAYLGAWNAIPPARPNPLLTYICKIVRNISLKVYYRKEAAKRSSHYTIAMEEIEACIAAPNTVEAEIEARELARIIEEFLNTLTIENRVIFMRRYWFSDSYKDIAEFVGLSEKNISVRLTRIREKMKQYLIEREVFV</sequence>
<gene>
    <name evidence="8" type="ORF">LKD81_17245</name>
</gene>
<accession>A0AAE3ECP6</accession>
<evidence type="ECO:0000259" key="7">
    <source>
        <dbReference type="Pfam" id="PF08281"/>
    </source>
</evidence>
<evidence type="ECO:0000256" key="4">
    <source>
        <dbReference type="ARBA" id="ARBA00023125"/>
    </source>
</evidence>
<dbReference type="Proteomes" id="UP001198182">
    <property type="component" value="Unassembled WGS sequence"/>
</dbReference>
<dbReference type="EMBL" id="JAJEQR010000090">
    <property type="protein sequence ID" value="MCC2232712.1"/>
    <property type="molecule type" value="Genomic_DNA"/>
</dbReference>
<keyword evidence="5" id="KW-0804">Transcription</keyword>
<comment type="similarity">
    <text evidence="1">Belongs to the sigma-70 factor family. ECF subfamily.</text>
</comment>
<evidence type="ECO:0000256" key="1">
    <source>
        <dbReference type="ARBA" id="ARBA00010641"/>
    </source>
</evidence>
<evidence type="ECO:0000256" key="5">
    <source>
        <dbReference type="ARBA" id="ARBA00023163"/>
    </source>
</evidence>
<protein>
    <submittedName>
        <fullName evidence="8">RNA polymerase sigma factor</fullName>
    </submittedName>
</protein>
<feature type="domain" description="RNA polymerase sigma-70 region 2" evidence="6">
    <location>
        <begin position="26"/>
        <end position="87"/>
    </location>
</feature>
<organism evidence="8 9">
    <name type="scientific">Hominifimenecus microfluidus</name>
    <dbReference type="NCBI Taxonomy" id="2885348"/>
    <lineage>
        <taxon>Bacteria</taxon>
        <taxon>Bacillati</taxon>
        <taxon>Bacillota</taxon>
        <taxon>Clostridia</taxon>
        <taxon>Lachnospirales</taxon>
        <taxon>Lachnospiraceae</taxon>
        <taxon>Hominifimenecus</taxon>
    </lineage>
</organism>
<feature type="domain" description="RNA polymerase sigma factor 70 region 4 type 2" evidence="7">
    <location>
        <begin position="123"/>
        <end position="175"/>
    </location>
</feature>
<keyword evidence="2" id="KW-0805">Transcription regulation</keyword>
<keyword evidence="3" id="KW-0731">Sigma factor</keyword>
<dbReference type="Pfam" id="PF08281">
    <property type="entry name" value="Sigma70_r4_2"/>
    <property type="match status" value="1"/>
</dbReference>